<evidence type="ECO:0000256" key="8">
    <source>
        <dbReference type="ARBA" id="ARBA00023242"/>
    </source>
</evidence>
<dbReference type="PANTHER" id="PTHR16515:SF35">
    <property type="entry name" value="FEZ FAMILY ZINC FINGER PROTEIN 2"/>
    <property type="match status" value="1"/>
</dbReference>
<keyword evidence="3" id="KW-0677">Repeat</keyword>
<comment type="subcellular location">
    <subcellularLocation>
        <location evidence="1">Nucleus</location>
    </subcellularLocation>
</comment>
<dbReference type="SUPFAM" id="SSF57667">
    <property type="entry name" value="beta-beta-alpha zinc fingers"/>
    <property type="match status" value="2"/>
</dbReference>
<evidence type="ECO:0000259" key="10">
    <source>
        <dbReference type="PROSITE" id="PS50157"/>
    </source>
</evidence>
<evidence type="ECO:0000256" key="1">
    <source>
        <dbReference type="ARBA" id="ARBA00004123"/>
    </source>
</evidence>
<dbReference type="GO" id="GO:0008270">
    <property type="term" value="F:zinc ion binding"/>
    <property type="evidence" value="ECO:0007669"/>
    <property type="project" value="UniProtKB-KW"/>
</dbReference>
<evidence type="ECO:0000256" key="2">
    <source>
        <dbReference type="ARBA" id="ARBA00022723"/>
    </source>
</evidence>
<dbReference type="PROSITE" id="PS00028">
    <property type="entry name" value="ZINC_FINGER_C2H2_1"/>
    <property type="match status" value="4"/>
</dbReference>
<evidence type="ECO:0000313" key="12">
    <source>
        <dbReference type="Proteomes" id="UP000887116"/>
    </source>
</evidence>
<feature type="domain" description="C2H2-type" evidence="10">
    <location>
        <begin position="129"/>
        <end position="156"/>
    </location>
</feature>
<name>A0A8X6F0E3_TRICU</name>
<dbReference type="EMBL" id="BMAO01010474">
    <property type="protein sequence ID" value="GFQ67493.1"/>
    <property type="molecule type" value="Genomic_DNA"/>
</dbReference>
<proteinExistence type="predicted"/>
<comment type="caution">
    <text evidence="11">The sequence shown here is derived from an EMBL/GenBank/DDBJ whole genome shotgun (WGS) entry which is preliminary data.</text>
</comment>
<dbReference type="FunFam" id="3.30.160.60:FF:000130">
    <property type="entry name" value="Spalt-like transcription factor 4"/>
    <property type="match status" value="1"/>
</dbReference>
<gene>
    <name evidence="11" type="primary">NCL1_44759</name>
    <name evidence="11" type="ORF">TNCT_270671</name>
</gene>
<dbReference type="Pfam" id="PF00096">
    <property type="entry name" value="zf-C2H2"/>
    <property type="match status" value="3"/>
</dbReference>
<dbReference type="PANTHER" id="PTHR16515">
    <property type="entry name" value="PR DOMAIN ZINC FINGER PROTEIN"/>
    <property type="match status" value="1"/>
</dbReference>
<evidence type="ECO:0000256" key="4">
    <source>
        <dbReference type="ARBA" id="ARBA00022771"/>
    </source>
</evidence>
<keyword evidence="6" id="KW-0805">Transcription regulation</keyword>
<evidence type="ECO:0000256" key="6">
    <source>
        <dbReference type="ARBA" id="ARBA00023015"/>
    </source>
</evidence>
<dbReference type="InterPro" id="IPR013087">
    <property type="entry name" value="Znf_C2H2_type"/>
</dbReference>
<sequence length="332" mass="38400">MFKAIKRLILSGLKPHTCKLCNDCYVCHACMRERNQIRQCCYGVSEDELDILHEELRKNFSLLYPKREDNFKNESDEDVSQCSKNTSQNCSVNSDGWDSLQCSMCGKIFKTEFTLTRHFNAHVKAGEKYKCKTCEKCFANSQDLGKHTKIHKTIEDKSRICMYCEKAFSSYYYLKIHIRRHTGERPFVCELCNSGFTTKGILKIHYRTHDLQTDAVQTRTKNSSFDSDSEISDQQEFVPDIYEELISYKDFICGELDSETSNDDILNLSLQKNSNLILDDHLGYIGSESVIVNHQEYNKLFNVNKFTSDAEPVITEKDNYKSPFVIKLKSAS</sequence>
<keyword evidence="12" id="KW-1185">Reference proteome</keyword>
<keyword evidence="7" id="KW-0804">Transcription</keyword>
<dbReference type="PROSITE" id="PS50157">
    <property type="entry name" value="ZINC_FINGER_C2H2_2"/>
    <property type="match status" value="4"/>
</dbReference>
<dbReference type="AlphaFoldDB" id="A0A8X6F0E3"/>
<feature type="domain" description="C2H2-type" evidence="10">
    <location>
        <begin position="159"/>
        <end position="186"/>
    </location>
</feature>
<evidence type="ECO:0000256" key="7">
    <source>
        <dbReference type="ARBA" id="ARBA00023163"/>
    </source>
</evidence>
<evidence type="ECO:0000256" key="5">
    <source>
        <dbReference type="ARBA" id="ARBA00022833"/>
    </source>
</evidence>
<dbReference type="Proteomes" id="UP000887116">
    <property type="component" value="Unassembled WGS sequence"/>
</dbReference>
<dbReference type="OrthoDB" id="6077919at2759"/>
<keyword evidence="8" id="KW-0539">Nucleus</keyword>
<keyword evidence="5" id="KW-0862">Zinc</keyword>
<keyword evidence="4 9" id="KW-0863">Zinc-finger</keyword>
<evidence type="ECO:0000256" key="9">
    <source>
        <dbReference type="PROSITE-ProRule" id="PRU00042"/>
    </source>
</evidence>
<evidence type="ECO:0000313" key="11">
    <source>
        <dbReference type="EMBL" id="GFQ67493.1"/>
    </source>
</evidence>
<dbReference type="GO" id="GO:0005634">
    <property type="term" value="C:nucleus"/>
    <property type="evidence" value="ECO:0007669"/>
    <property type="project" value="UniProtKB-SubCell"/>
</dbReference>
<dbReference type="GO" id="GO:0010468">
    <property type="term" value="P:regulation of gene expression"/>
    <property type="evidence" value="ECO:0007669"/>
    <property type="project" value="TreeGrafter"/>
</dbReference>
<dbReference type="InterPro" id="IPR050331">
    <property type="entry name" value="Zinc_finger"/>
</dbReference>
<protein>
    <submittedName>
        <fullName evidence="11">Zinc finger protein</fullName>
    </submittedName>
</protein>
<feature type="domain" description="C2H2-type" evidence="10">
    <location>
        <begin position="100"/>
        <end position="129"/>
    </location>
</feature>
<reference evidence="11" key="1">
    <citation type="submission" date="2020-07" db="EMBL/GenBank/DDBJ databases">
        <title>Multicomponent nature underlies the extraordinary mechanical properties of spider dragline silk.</title>
        <authorList>
            <person name="Kono N."/>
            <person name="Nakamura H."/>
            <person name="Mori M."/>
            <person name="Yoshida Y."/>
            <person name="Ohtoshi R."/>
            <person name="Malay A.D."/>
            <person name="Moran D.A.P."/>
            <person name="Tomita M."/>
            <person name="Numata K."/>
            <person name="Arakawa K."/>
        </authorList>
    </citation>
    <scope>NUCLEOTIDE SEQUENCE</scope>
</reference>
<dbReference type="Gene3D" id="3.30.160.60">
    <property type="entry name" value="Classic Zinc Finger"/>
    <property type="match status" value="3"/>
</dbReference>
<accession>A0A8X6F0E3</accession>
<dbReference type="InterPro" id="IPR036236">
    <property type="entry name" value="Znf_C2H2_sf"/>
</dbReference>
<feature type="domain" description="C2H2-type" evidence="10">
    <location>
        <begin position="187"/>
        <end position="214"/>
    </location>
</feature>
<dbReference type="SMART" id="SM00355">
    <property type="entry name" value="ZnF_C2H2"/>
    <property type="match status" value="4"/>
</dbReference>
<keyword evidence="2" id="KW-0479">Metal-binding</keyword>
<organism evidence="11 12">
    <name type="scientific">Trichonephila clavata</name>
    <name type="common">Joro spider</name>
    <name type="synonym">Nephila clavata</name>
    <dbReference type="NCBI Taxonomy" id="2740835"/>
    <lineage>
        <taxon>Eukaryota</taxon>
        <taxon>Metazoa</taxon>
        <taxon>Ecdysozoa</taxon>
        <taxon>Arthropoda</taxon>
        <taxon>Chelicerata</taxon>
        <taxon>Arachnida</taxon>
        <taxon>Araneae</taxon>
        <taxon>Araneomorphae</taxon>
        <taxon>Entelegynae</taxon>
        <taxon>Araneoidea</taxon>
        <taxon>Nephilidae</taxon>
        <taxon>Trichonephila</taxon>
    </lineage>
</organism>
<evidence type="ECO:0000256" key="3">
    <source>
        <dbReference type="ARBA" id="ARBA00022737"/>
    </source>
</evidence>